<evidence type="ECO:0000313" key="4">
    <source>
        <dbReference type="Proteomes" id="UP001152622"/>
    </source>
</evidence>
<evidence type="ECO:0000256" key="2">
    <source>
        <dbReference type="ARBA" id="ARBA00023002"/>
    </source>
</evidence>
<dbReference type="Pfam" id="PF00106">
    <property type="entry name" value="adh_short"/>
    <property type="match status" value="1"/>
</dbReference>
<evidence type="ECO:0000256" key="1">
    <source>
        <dbReference type="ARBA" id="ARBA00006484"/>
    </source>
</evidence>
<gene>
    <name evidence="3" type="ORF">SKAU_G00265930</name>
</gene>
<keyword evidence="2" id="KW-0560">Oxidoreductase</keyword>
<dbReference type="Gene3D" id="3.40.50.720">
    <property type="entry name" value="NAD(P)-binding Rossmann-like Domain"/>
    <property type="match status" value="1"/>
</dbReference>
<dbReference type="PANTHER" id="PTHR44229:SF5">
    <property type="entry name" value="15-HYDROXYPROSTAGLANDIN DEHYDROGENASE [NAD(+)]"/>
    <property type="match status" value="1"/>
</dbReference>
<dbReference type="GO" id="GO:0005737">
    <property type="term" value="C:cytoplasm"/>
    <property type="evidence" value="ECO:0007669"/>
    <property type="project" value="TreeGrafter"/>
</dbReference>
<sequence length="99" mass="10728">MALSGKVALLTGAGQGLGKGFSDILLKNGAKVALLDINETAGKNTKADFDKEYGEDRIIFLTCDVTSDKQLKGNFIFIFVILYQRCSASLCIEMIEVMS</sequence>
<dbReference type="SUPFAM" id="SSF51735">
    <property type="entry name" value="NAD(P)-binding Rossmann-fold domains"/>
    <property type="match status" value="1"/>
</dbReference>
<proteinExistence type="inferred from homology"/>
<dbReference type="Proteomes" id="UP001152622">
    <property type="component" value="Chromosome 10"/>
</dbReference>
<evidence type="ECO:0000313" key="3">
    <source>
        <dbReference type="EMBL" id="KAJ8348004.1"/>
    </source>
</evidence>
<protein>
    <recommendedName>
        <fullName evidence="5">15-hydroxyprostaglandin dehydrogenase</fullName>
    </recommendedName>
</protein>
<name>A0A9Q1EZL2_SYNKA</name>
<keyword evidence="4" id="KW-1185">Reference proteome</keyword>
<accession>A0A9Q1EZL2</accession>
<comment type="caution">
    <text evidence="3">The sequence shown here is derived from an EMBL/GenBank/DDBJ whole genome shotgun (WGS) entry which is preliminary data.</text>
</comment>
<dbReference type="GO" id="GO:0016616">
    <property type="term" value="F:oxidoreductase activity, acting on the CH-OH group of donors, NAD or NADP as acceptor"/>
    <property type="evidence" value="ECO:0007669"/>
    <property type="project" value="TreeGrafter"/>
</dbReference>
<organism evidence="3 4">
    <name type="scientific">Synaphobranchus kaupii</name>
    <name type="common">Kaup's arrowtooth eel</name>
    <dbReference type="NCBI Taxonomy" id="118154"/>
    <lineage>
        <taxon>Eukaryota</taxon>
        <taxon>Metazoa</taxon>
        <taxon>Chordata</taxon>
        <taxon>Craniata</taxon>
        <taxon>Vertebrata</taxon>
        <taxon>Euteleostomi</taxon>
        <taxon>Actinopterygii</taxon>
        <taxon>Neopterygii</taxon>
        <taxon>Teleostei</taxon>
        <taxon>Anguilliformes</taxon>
        <taxon>Synaphobranchidae</taxon>
        <taxon>Synaphobranchus</taxon>
    </lineage>
</organism>
<comment type="similarity">
    <text evidence="1">Belongs to the short-chain dehydrogenases/reductases (SDR) family.</text>
</comment>
<dbReference type="InterPro" id="IPR002347">
    <property type="entry name" value="SDR_fam"/>
</dbReference>
<dbReference type="OrthoDB" id="37659at2759"/>
<evidence type="ECO:0008006" key="5">
    <source>
        <dbReference type="Google" id="ProtNLM"/>
    </source>
</evidence>
<dbReference type="InterPro" id="IPR036291">
    <property type="entry name" value="NAD(P)-bd_dom_sf"/>
</dbReference>
<dbReference type="PANTHER" id="PTHR44229">
    <property type="entry name" value="15-HYDROXYPROSTAGLANDIN DEHYDROGENASE [NAD(+)]"/>
    <property type="match status" value="1"/>
</dbReference>
<dbReference type="EMBL" id="JAINUF010000010">
    <property type="protein sequence ID" value="KAJ8348004.1"/>
    <property type="molecule type" value="Genomic_DNA"/>
</dbReference>
<dbReference type="AlphaFoldDB" id="A0A9Q1EZL2"/>
<reference evidence="3" key="1">
    <citation type="journal article" date="2023" name="Science">
        <title>Genome structures resolve the early diversification of teleost fishes.</title>
        <authorList>
            <person name="Parey E."/>
            <person name="Louis A."/>
            <person name="Montfort J."/>
            <person name="Bouchez O."/>
            <person name="Roques C."/>
            <person name="Iampietro C."/>
            <person name="Lluch J."/>
            <person name="Castinel A."/>
            <person name="Donnadieu C."/>
            <person name="Desvignes T."/>
            <person name="Floi Bucao C."/>
            <person name="Jouanno E."/>
            <person name="Wen M."/>
            <person name="Mejri S."/>
            <person name="Dirks R."/>
            <person name="Jansen H."/>
            <person name="Henkel C."/>
            <person name="Chen W.J."/>
            <person name="Zahm M."/>
            <person name="Cabau C."/>
            <person name="Klopp C."/>
            <person name="Thompson A.W."/>
            <person name="Robinson-Rechavi M."/>
            <person name="Braasch I."/>
            <person name="Lecointre G."/>
            <person name="Bobe J."/>
            <person name="Postlethwait J.H."/>
            <person name="Berthelot C."/>
            <person name="Roest Crollius H."/>
            <person name="Guiguen Y."/>
        </authorList>
    </citation>
    <scope>NUCLEOTIDE SEQUENCE</scope>
    <source>
        <strain evidence="3">WJC10195</strain>
    </source>
</reference>